<accession>A0ABS4Q9U8</accession>
<protein>
    <submittedName>
        <fullName evidence="2">Transcriptional regulator with XRE-family HTH domain</fullName>
    </submittedName>
</protein>
<dbReference type="InterPro" id="IPR001387">
    <property type="entry name" value="Cro/C1-type_HTH"/>
</dbReference>
<evidence type="ECO:0000259" key="1">
    <source>
        <dbReference type="PROSITE" id="PS50943"/>
    </source>
</evidence>
<keyword evidence="3" id="KW-1185">Reference proteome</keyword>
<evidence type="ECO:0000313" key="2">
    <source>
        <dbReference type="EMBL" id="MBP2188467.1"/>
    </source>
</evidence>
<reference evidence="2 3" key="1">
    <citation type="submission" date="2021-03" db="EMBL/GenBank/DDBJ databases">
        <title>Sequencing the genomes of 1000 actinobacteria strains.</title>
        <authorList>
            <person name="Klenk H.-P."/>
        </authorList>
    </citation>
    <scope>NUCLEOTIDE SEQUENCE [LARGE SCALE GENOMIC DNA]</scope>
    <source>
        <strain evidence="2 3">DSM 45516</strain>
    </source>
</reference>
<dbReference type="CDD" id="cd00093">
    <property type="entry name" value="HTH_XRE"/>
    <property type="match status" value="1"/>
</dbReference>
<proteinExistence type="predicted"/>
<name>A0ABS4Q9U8_9NOCA</name>
<sequence>MSNRQSAPVPREISAAIREARQVKGLSRDAAAREAGISVSLWTQVELGTQYKGERKVVVRTTARTLQAMAMAVGIDPSPLLRKTGFEAAATGGAPSRRLGTAVDLSGLSDDDLGKVAAFVAGLRAR</sequence>
<dbReference type="EMBL" id="JAGGMR010000001">
    <property type="protein sequence ID" value="MBP2188467.1"/>
    <property type="molecule type" value="Genomic_DNA"/>
</dbReference>
<dbReference type="RefSeq" id="WP_209885748.1">
    <property type="nucleotide sequence ID" value="NZ_JAGGMR010000001.1"/>
</dbReference>
<evidence type="ECO:0000313" key="3">
    <source>
        <dbReference type="Proteomes" id="UP001519325"/>
    </source>
</evidence>
<gene>
    <name evidence="2" type="ORF">BJ987_001368</name>
</gene>
<dbReference type="Gene3D" id="1.10.260.40">
    <property type="entry name" value="lambda repressor-like DNA-binding domains"/>
    <property type="match status" value="1"/>
</dbReference>
<dbReference type="InterPro" id="IPR010982">
    <property type="entry name" value="Lambda_DNA-bd_dom_sf"/>
</dbReference>
<dbReference type="Proteomes" id="UP001519325">
    <property type="component" value="Unassembled WGS sequence"/>
</dbReference>
<organism evidence="2 3">
    <name type="scientific">Nocardia goodfellowii</name>
    <dbReference type="NCBI Taxonomy" id="882446"/>
    <lineage>
        <taxon>Bacteria</taxon>
        <taxon>Bacillati</taxon>
        <taxon>Actinomycetota</taxon>
        <taxon>Actinomycetes</taxon>
        <taxon>Mycobacteriales</taxon>
        <taxon>Nocardiaceae</taxon>
        <taxon>Nocardia</taxon>
    </lineage>
</organism>
<dbReference type="SUPFAM" id="SSF47413">
    <property type="entry name" value="lambda repressor-like DNA-binding domains"/>
    <property type="match status" value="1"/>
</dbReference>
<feature type="domain" description="HTH cro/C1-type" evidence="1">
    <location>
        <begin position="17"/>
        <end position="80"/>
    </location>
</feature>
<comment type="caution">
    <text evidence="2">The sequence shown here is derived from an EMBL/GenBank/DDBJ whole genome shotgun (WGS) entry which is preliminary data.</text>
</comment>
<dbReference type="PROSITE" id="PS50943">
    <property type="entry name" value="HTH_CROC1"/>
    <property type="match status" value="1"/>
</dbReference>